<keyword evidence="3" id="KW-1185">Reference proteome</keyword>
<gene>
    <name evidence="2" type="ORF">P24_0016</name>
</gene>
<dbReference type="Proteomes" id="UP000240516">
    <property type="component" value="Segment"/>
</dbReference>
<protein>
    <submittedName>
        <fullName evidence="2">Uncharacterized protein</fullName>
    </submittedName>
</protein>
<accession>A0A2K8H4S0</accession>
<evidence type="ECO:0000313" key="3">
    <source>
        <dbReference type="Proteomes" id="UP000240516"/>
    </source>
</evidence>
<name>A0A2K8H4S0_9CAUD</name>
<sequence>MNKKLTSYIKEGKFKIERFSENGWTLNKYWKEDEIDIDWPQYIVFTEDLVMEDIVSQIVEMPEYAWPTLAGIASVLRNRGADVYNAETSRGKQPSTIKKPSQQKKTSPTNPLEEQASDI</sequence>
<evidence type="ECO:0000313" key="2">
    <source>
        <dbReference type="EMBL" id="ASU01469.1"/>
    </source>
</evidence>
<proteinExistence type="predicted"/>
<feature type="region of interest" description="Disordered" evidence="1">
    <location>
        <begin position="85"/>
        <end position="119"/>
    </location>
</feature>
<evidence type="ECO:0000256" key="1">
    <source>
        <dbReference type="SAM" id="MobiDB-lite"/>
    </source>
</evidence>
<feature type="compositionally biased region" description="Polar residues" evidence="1">
    <location>
        <begin position="86"/>
        <end position="119"/>
    </location>
</feature>
<organism evidence="2 3">
    <name type="scientific">Escherichia phage chee24</name>
    <dbReference type="NCBI Taxonomy" id="2024330"/>
    <lineage>
        <taxon>Viruses</taxon>
        <taxon>Duplodnaviria</taxon>
        <taxon>Heunggongvirae</taxon>
        <taxon>Uroviricota</taxon>
        <taxon>Caudoviricetes</taxon>
        <taxon>Demerecviridae</taxon>
        <taxon>Markadamsvirinae</taxon>
        <taxon>Tequintavirus</taxon>
        <taxon>Tequintavirus chee24</taxon>
    </lineage>
</organism>
<reference evidence="3" key="1">
    <citation type="journal article" date="2018" name="Front. Microbiol.">
        <title>Identification and Characterization of T5-Like Bacteriophages Representing Two Novel Subgroups from Food Products.</title>
        <authorList>
            <person name="Svab D."/>
            <person name="Falgenhauer L."/>
            <person name="Rohde M."/>
            <person name="Szabo J."/>
            <person name="Chakraborty T."/>
            <person name="Toth I."/>
        </authorList>
    </citation>
    <scope>NUCLEOTIDE SEQUENCE [LARGE SCALE GENOMIC DNA]</scope>
</reference>
<dbReference type="EMBL" id="MF431730">
    <property type="protein sequence ID" value="ASU01469.1"/>
    <property type="molecule type" value="Genomic_DNA"/>
</dbReference>